<comment type="caution">
    <text evidence="2">The sequence shown here is derived from an EMBL/GenBank/DDBJ whole genome shotgun (WGS) entry which is preliminary data.</text>
</comment>
<sequence>MAVHTAASPQRATQGFVANVTWAWRHPLVVLMEIGWRWLFGAPLLWMCWTAFQKALDQVPWQVTGVQRVSANQLLTDPMGAAAAIGAFVQMIVPVLERTALWAVPVFALVWVLLSSAGRTLVLRRLDPAMRGRWFVLCGLQAMRLVLSLVVAWVWWLLVQWMARVSIADPIARGGEPQMMLYTGGAIVITLGLFVLTGAMSWVFAAAPIVAMRENTGVFASLSRAARAQGARGGMVEINLVLSVVKIMLIVLSLAFSAFPLPFTTIVTEEYVLMWSGLVGLWYFAASDFFHVTRLHAFSELLRRHEVTFRQKAASE</sequence>
<evidence type="ECO:0000256" key="1">
    <source>
        <dbReference type="SAM" id="Phobius"/>
    </source>
</evidence>
<protein>
    <recommendedName>
        <fullName evidence="4">Etoposide-induced protein 2.4 (EI24)</fullName>
    </recommendedName>
</protein>
<reference evidence="2 3" key="1">
    <citation type="submission" date="2024-12" db="EMBL/GenBank/DDBJ databases">
        <authorList>
            <person name="Lee Y."/>
        </authorList>
    </citation>
    <scope>NUCLEOTIDE SEQUENCE [LARGE SCALE GENOMIC DNA]</scope>
    <source>
        <strain evidence="2 3">03SUJ4</strain>
    </source>
</reference>
<keyword evidence="1" id="KW-0472">Membrane</keyword>
<evidence type="ECO:0008006" key="4">
    <source>
        <dbReference type="Google" id="ProtNLM"/>
    </source>
</evidence>
<organism evidence="2 3">
    <name type="scientific">Terriglobus aquaticus</name>
    <dbReference type="NCBI Taxonomy" id="940139"/>
    <lineage>
        <taxon>Bacteria</taxon>
        <taxon>Pseudomonadati</taxon>
        <taxon>Acidobacteriota</taxon>
        <taxon>Terriglobia</taxon>
        <taxon>Terriglobales</taxon>
        <taxon>Acidobacteriaceae</taxon>
        <taxon>Terriglobus</taxon>
    </lineage>
</organism>
<keyword evidence="1" id="KW-0812">Transmembrane</keyword>
<feature type="transmembrane region" description="Helical" evidence="1">
    <location>
        <begin position="34"/>
        <end position="52"/>
    </location>
</feature>
<accession>A0ABW9KL41</accession>
<dbReference type="RefSeq" id="WP_263413185.1">
    <property type="nucleotide sequence ID" value="NZ_BAABBH010000001.1"/>
</dbReference>
<evidence type="ECO:0000313" key="2">
    <source>
        <dbReference type="EMBL" id="MFN2975285.1"/>
    </source>
</evidence>
<feature type="transmembrane region" description="Helical" evidence="1">
    <location>
        <begin position="238"/>
        <end position="259"/>
    </location>
</feature>
<keyword evidence="3" id="KW-1185">Reference proteome</keyword>
<proteinExistence type="predicted"/>
<feature type="transmembrane region" description="Helical" evidence="1">
    <location>
        <begin position="271"/>
        <end position="293"/>
    </location>
</feature>
<evidence type="ECO:0000313" key="3">
    <source>
        <dbReference type="Proteomes" id="UP001634747"/>
    </source>
</evidence>
<feature type="transmembrane region" description="Helical" evidence="1">
    <location>
        <begin position="99"/>
        <end position="122"/>
    </location>
</feature>
<name>A0ABW9KL41_9BACT</name>
<gene>
    <name evidence="2" type="ORF">ACK2TP_05875</name>
</gene>
<dbReference type="EMBL" id="JBJYXY010000001">
    <property type="protein sequence ID" value="MFN2975285.1"/>
    <property type="molecule type" value="Genomic_DNA"/>
</dbReference>
<feature type="transmembrane region" description="Helical" evidence="1">
    <location>
        <begin position="134"/>
        <end position="159"/>
    </location>
</feature>
<dbReference type="Proteomes" id="UP001634747">
    <property type="component" value="Unassembled WGS sequence"/>
</dbReference>
<feature type="transmembrane region" description="Helical" evidence="1">
    <location>
        <begin position="73"/>
        <end position="93"/>
    </location>
</feature>
<keyword evidence="1" id="KW-1133">Transmembrane helix</keyword>
<feature type="transmembrane region" description="Helical" evidence="1">
    <location>
        <begin position="179"/>
        <end position="205"/>
    </location>
</feature>